<gene>
    <name evidence="1" type="ORF">WKI68_27105</name>
</gene>
<comment type="caution">
    <text evidence="1">The sequence shown here is derived from an EMBL/GenBank/DDBJ whole genome shotgun (WGS) entry which is preliminary data.</text>
</comment>
<organism evidence="1 2">
    <name type="scientific">Streptomyces caledonius</name>
    <dbReference type="NCBI Taxonomy" id="3134107"/>
    <lineage>
        <taxon>Bacteria</taxon>
        <taxon>Bacillati</taxon>
        <taxon>Actinomycetota</taxon>
        <taxon>Actinomycetes</taxon>
        <taxon>Kitasatosporales</taxon>
        <taxon>Streptomycetaceae</taxon>
        <taxon>Streptomyces</taxon>
    </lineage>
</organism>
<sequence>MRTMHRLTATTALACAAALGLTGCFGPDGPFPELSGSEVADKSVAALRGANSLTVSGKISDEGKPVEINMAVSKAGDCKGTFSGQDGSFELIRNGEFVFIKADEPFYRSQMKDLPKEQADQAVKQLSGHWLKSKTSDADAKELSALCDLDELLKDFDESKGAQKGKVTTVGDQEALTLTTKTTEGTETLLVATKGEPYLLKATITGTEAAEVTFTGINQPVKADAPAGKDVIDADQLG</sequence>
<evidence type="ECO:0000313" key="1">
    <source>
        <dbReference type="EMBL" id="MEJ8644031.1"/>
    </source>
</evidence>
<dbReference type="PROSITE" id="PS51257">
    <property type="entry name" value="PROKAR_LIPOPROTEIN"/>
    <property type="match status" value="1"/>
</dbReference>
<dbReference type="Proteomes" id="UP001382904">
    <property type="component" value="Unassembled WGS sequence"/>
</dbReference>
<evidence type="ECO:0000313" key="2">
    <source>
        <dbReference type="Proteomes" id="UP001382904"/>
    </source>
</evidence>
<name>A0ABU8U930_9ACTN</name>
<keyword evidence="2" id="KW-1185">Reference proteome</keyword>
<reference evidence="1 2" key="1">
    <citation type="submission" date="2024-03" db="EMBL/GenBank/DDBJ databases">
        <title>Novel Streptomyces species of biotechnological and ecological value are a feature of Machair soil.</title>
        <authorList>
            <person name="Prole J.R."/>
            <person name="Goodfellow M."/>
            <person name="Allenby N."/>
            <person name="Ward A.C."/>
        </authorList>
    </citation>
    <scope>NUCLEOTIDE SEQUENCE [LARGE SCALE GENOMIC DNA]</scope>
    <source>
        <strain evidence="1 2">MS1.HAVA.3</strain>
    </source>
</reference>
<dbReference type="Gene3D" id="2.50.20.20">
    <property type="match status" value="1"/>
</dbReference>
<evidence type="ECO:0008006" key="3">
    <source>
        <dbReference type="Google" id="ProtNLM"/>
    </source>
</evidence>
<proteinExistence type="predicted"/>
<accession>A0ABU8U930</accession>
<dbReference type="EMBL" id="JBBKAM010000002">
    <property type="protein sequence ID" value="MEJ8644031.1"/>
    <property type="molecule type" value="Genomic_DNA"/>
</dbReference>
<protein>
    <recommendedName>
        <fullName evidence="3">Lipoprotein</fullName>
    </recommendedName>
</protein>